<gene>
    <name evidence="2" type="ORF">LX99_02559</name>
</gene>
<proteinExistence type="predicted"/>
<organism evidence="2 3">
    <name type="scientific">Mucilaginibacter oryzae</name>
    <dbReference type="NCBI Taxonomy" id="468058"/>
    <lineage>
        <taxon>Bacteria</taxon>
        <taxon>Pseudomonadati</taxon>
        <taxon>Bacteroidota</taxon>
        <taxon>Sphingobacteriia</taxon>
        <taxon>Sphingobacteriales</taxon>
        <taxon>Sphingobacteriaceae</taxon>
        <taxon>Mucilaginibacter</taxon>
    </lineage>
</organism>
<dbReference type="Proteomes" id="UP000245678">
    <property type="component" value="Unassembled WGS sequence"/>
</dbReference>
<comment type="caution">
    <text evidence="2">The sequence shown here is derived from an EMBL/GenBank/DDBJ whole genome shotgun (WGS) entry which is preliminary data.</text>
</comment>
<dbReference type="EMBL" id="QGHA01000004">
    <property type="protein sequence ID" value="PWK77679.1"/>
    <property type="molecule type" value="Genomic_DNA"/>
</dbReference>
<dbReference type="AlphaFoldDB" id="A0A316H944"/>
<feature type="chain" id="PRO_5016316484" evidence="1">
    <location>
        <begin position="17"/>
        <end position="140"/>
    </location>
</feature>
<dbReference type="RefSeq" id="WP_146203115.1">
    <property type="nucleotide sequence ID" value="NZ_QGHA01000004.1"/>
</dbReference>
<keyword evidence="3" id="KW-1185">Reference proteome</keyword>
<name>A0A316H944_9SPHI</name>
<reference evidence="2 3" key="1">
    <citation type="submission" date="2018-05" db="EMBL/GenBank/DDBJ databases">
        <title>Genomic Encyclopedia of Archaeal and Bacterial Type Strains, Phase II (KMG-II): from individual species to whole genera.</title>
        <authorList>
            <person name="Goeker M."/>
        </authorList>
    </citation>
    <scope>NUCLEOTIDE SEQUENCE [LARGE SCALE GENOMIC DNA]</scope>
    <source>
        <strain evidence="2 3">DSM 19975</strain>
    </source>
</reference>
<evidence type="ECO:0000313" key="2">
    <source>
        <dbReference type="EMBL" id="PWK77679.1"/>
    </source>
</evidence>
<evidence type="ECO:0000256" key="1">
    <source>
        <dbReference type="SAM" id="SignalP"/>
    </source>
</evidence>
<dbReference type="PROSITE" id="PS51257">
    <property type="entry name" value="PROKAR_LIPOPROTEIN"/>
    <property type="match status" value="1"/>
</dbReference>
<protein>
    <submittedName>
        <fullName evidence="2">Uncharacterized protein</fullName>
    </submittedName>
</protein>
<feature type="signal peptide" evidence="1">
    <location>
        <begin position="1"/>
        <end position="16"/>
    </location>
</feature>
<evidence type="ECO:0000313" key="3">
    <source>
        <dbReference type="Proteomes" id="UP000245678"/>
    </source>
</evidence>
<sequence length="140" mass="15032">MYKYLCLLLLIAVASACKKHNQENGCAAKACTYEFVSISVNFVDKDGKLVPAKDVRVINKRTGRQIIATSNGPAIPGLGPNFFTIATDNNKNEFATDGDDVELTATNAITNHIQTTSFKISGGCNCHVAKISGPEKIVLQ</sequence>
<accession>A0A316H944</accession>
<keyword evidence="1" id="KW-0732">Signal</keyword>